<dbReference type="FunFam" id="3.40.50.970:FF:000016">
    <property type="entry name" value="Acetolactate synthase"/>
    <property type="match status" value="1"/>
</dbReference>
<evidence type="ECO:0000256" key="3">
    <source>
        <dbReference type="ARBA" id="ARBA00007812"/>
    </source>
</evidence>
<keyword evidence="11 14" id="KW-0786">Thiamine pyrophosphate</keyword>
<sequence length="584" mass="62623">MAEVTQTDRRTRPAEPCLSGAQMIVAALCEEGIDTIWGYPGGAVLPLYDALQPCEQITNILVRHEQAAVHAADGYARATGRVGVALVTSGPGVTNAVTGIATAYFDSIPLVIISGNVPTDAIGTDAFQECDTVGITRSIVKHNFLVLDIAQLAVTLKKAFHIARTGRPGPVVVDVPKDIQMAIAPFCYPESVSVRGVRTHVEGHAGQIRRAAQALAGACRPCILVGGGAVAAQAERELAQLAELIDSPVANTLMALGVFPGTDRRCVGMPGMHGTLEANMAMQHCDVLIAIGARLDDRVIGNTSDFHSPARTVIHIDIDPATIDKRVKVDVPIVGDACSVLRSLLEALRAACMERTSRAAWWTQIETWRARRCLAFVQDDAVIKPQYVIEQLWAVTGGDAYLCSDVGQHQMWAAQLYAFDKPRRWINSGGLGTMGVGLPYAMGVKRAFPDADVVTVTGDGSIQMCIQELSTCKQYGLGVKVVSLNNGYLGMVKQLQHVHYGDRYSGSYMDALPDFAALARAYGHVGMRIERPSDVEPALREAMSMKERTVFMDFVTDPTANVWPMVPAGSGLAQMLLDSGDIGA</sequence>
<dbReference type="GO" id="GO:0000287">
    <property type="term" value="F:magnesium ion binding"/>
    <property type="evidence" value="ECO:0007669"/>
    <property type="project" value="UniProtKB-UniRule"/>
</dbReference>
<comment type="cofactor">
    <cofactor evidence="14">
        <name>thiamine diphosphate</name>
        <dbReference type="ChEBI" id="CHEBI:58937"/>
    </cofactor>
    <text evidence="14">Binds 1 thiamine pyrophosphate per subunit.</text>
</comment>
<gene>
    <name evidence="18" type="ORF">WT57_11685</name>
</gene>
<keyword evidence="7 14" id="KW-0808">Transferase</keyword>
<feature type="domain" description="Thiamine pyrophosphate enzyme TPP-binding" evidence="16">
    <location>
        <begin position="405"/>
        <end position="553"/>
    </location>
</feature>
<comment type="pathway">
    <text evidence="1 14">Amino-acid biosynthesis; L-isoleucine biosynthesis; L-isoleucine from 2-oxobutanoate: step 1/4.</text>
</comment>
<dbReference type="GO" id="GO:0030976">
    <property type="term" value="F:thiamine pyrophosphate binding"/>
    <property type="evidence" value="ECO:0007669"/>
    <property type="project" value="UniProtKB-UniRule"/>
</dbReference>
<dbReference type="InterPro" id="IPR012001">
    <property type="entry name" value="Thiamin_PyroP_enz_TPP-bd_dom"/>
</dbReference>
<evidence type="ECO:0000256" key="1">
    <source>
        <dbReference type="ARBA" id="ARBA00004974"/>
    </source>
</evidence>
<evidence type="ECO:0000259" key="16">
    <source>
        <dbReference type="Pfam" id="PF02775"/>
    </source>
</evidence>
<dbReference type="SUPFAM" id="SSF52518">
    <property type="entry name" value="Thiamin diphosphate-binding fold (THDP-binding)"/>
    <property type="match status" value="2"/>
</dbReference>
<evidence type="ECO:0000256" key="10">
    <source>
        <dbReference type="ARBA" id="ARBA00022842"/>
    </source>
</evidence>
<comment type="cofactor">
    <cofactor evidence="14">
        <name>Mg(2+)</name>
        <dbReference type="ChEBI" id="CHEBI:18420"/>
    </cofactor>
    <text evidence="14">Binds 1 Mg(2+) ion per subunit.</text>
</comment>
<evidence type="ECO:0000313" key="19">
    <source>
        <dbReference type="Proteomes" id="UP000061512"/>
    </source>
</evidence>
<comment type="catalytic activity">
    <reaction evidence="13 14">
        <text>2 pyruvate + H(+) = (2S)-2-acetolactate + CO2</text>
        <dbReference type="Rhea" id="RHEA:25249"/>
        <dbReference type="ChEBI" id="CHEBI:15361"/>
        <dbReference type="ChEBI" id="CHEBI:15378"/>
        <dbReference type="ChEBI" id="CHEBI:16526"/>
        <dbReference type="ChEBI" id="CHEBI:58476"/>
        <dbReference type="EC" id="2.2.1.6"/>
    </reaction>
</comment>
<reference evidence="18 19" key="1">
    <citation type="submission" date="2015-11" db="EMBL/GenBank/DDBJ databases">
        <title>Expanding the genomic diversity of Burkholderia species for the development of highly accurate diagnostics.</title>
        <authorList>
            <person name="Sahl J."/>
            <person name="Keim P."/>
            <person name="Wagner D."/>
        </authorList>
    </citation>
    <scope>NUCLEOTIDE SEQUENCE [LARGE SCALE GENOMIC DNA]</scope>
    <source>
        <strain evidence="18 19">MSMB574WGS</strain>
    </source>
</reference>
<dbReference type="Pfam" id="PF00205">
    <property type="entry name" value="TPP_enzyme_M"/>
    <property type="match status" value="1"/>
</dbReference>
<keyword evidence="8 14" id="KW-0479">Metal-binding</keyword>
<feature type="domain" description="Thiamine pyrophosphate enzyme N-terminal TPP-binding" evidence="17">
    <location>
        <begin position="19"/>
        <end position="134"/>
    </location>
</feature>
<dbReference type="InterPro" id="IPR011766">
    <property type="entry name" value="TPP_enzyme_TPP-bd"/>
</dbReference>
<dbReference type="InterPro" id="IPR045229">
    <property type="entry name" value="TPP_enz"/>
</dbReference>
<organism evidence="18 19">
    <name type="scientific">Burkholderia pseudomultivorans</name>
    <dbReference type="NCBI Taxonomy" id="1207504"/>
    <lineage>
        <taxon>Bacteria</taxon>
        <taxon>Pseudomonadati</taxon>
        <taxon>Pseudomonadota</taxon>
        <taxon>Betaproteobacteria</taxon>
        <taxon>Burkholderiales</taxon>
        <taxon>Burkholderiaceae</taxon>
        <taxon>Burkholderia</taxon>
        <taxon>Burkholderia cepacia complex</taxon>
    </lineage>
</organism>
<comment type="pathway">
    <text evidence="2 14">Amino-acid biosynthesis; L-valine biosynthesis; L-valine from pyruvate: step 1/4.</text>
</comment>
<dbReference type="InterPro" id="IPR029035">
    <property type="entry name" value="DHS-like_NAD/FAD-binding_dom"/>
</dbReference>
<evidence type="ECO:0000256" key="11">
    <source>
        <dbReference type="ARBA" id="ARBA00023052"/>
    </source>
</evidence>
<feature type="domain" description="Thiamine pyrophosphate enzyme central" evidence="15">
    <location>
        <begin position="208"/>
        <end position="344"/>
    </location>
</feature>
<dbReference type="FunFam" id="3.40.50.1220:FF:000008">
    <property type="entry name" value="Acetolactate synthase"/>
    <property type="match status" value="1"/>
</dbReference>
<keyword evidence="12 14" id="KW-0100">Branched-chain amino acid biosynthesis</keyword>
<dbReference type="InterPro" id="IPR012000">
    <property type="entry name" value="Thiamin_PyroP_enz_cen_dom"/>
</dbReference>
<dbReference type="Pfam" id="PF02775">
    <property type="entry name" value="TPP_enzyme_C"/>
    <property type="match status" value="1"/>
</dbReference>
<keyword evidence="6" id="KW-0285">Flavoprotein</keyword>
<dbReference type="Gene3D" id="3.40.50.970">
    <property type="match status" value="2"/>
</dbReference>
<protein>
    <recommendedName>
        <fullName evidence="4 14">Acetolactate synthase</fullName>
        <ecNumber evidence="4 14">2.2.1.6</ecNumber>
    </recommendedName>
</protein>
<dbReference type="GO" id="GO:0005948">
    <property type="term" value="C:acetolactate synthase complex"/>
    <property type="evidence" value="ECO:0007669"/>
    <property type="project" value="TreeGrafter"/>
</dbReference>
<dbReference type="Pfam" id="PF02776">
    <property type="entry name" value="TPP_enzyme_N"/>
    <property type="match status" value="1"/>
</dbReference>
<evidence type="ECO:0000256" key="5">
    <source>
        <dbReference type="ARBA" id="ARBA00022605"/>
    </source>
</evidence>
<keyword evidence="9" id="KW-0274">FAD</keyword>
<name>A0A132F505_9BURK</name>
<dbReference type="AlphaFoldDB" id="A0A132F505"/>
<dbReference type="Gene3D" id="3.40.50.1220">
    <property type="entry name" value="TPP-binding domain"/>
    <property type="match status" value="1"/>
</dbReference>
<evidence type="ECO:0000256" key="9">
    <source>
        <dbReference type="ARBA" id="ARBA00022827"/>
    </source>
</evidence>
<evidence type="ECO:0000256" key="13">
    <source>
        <dbReference type="ARBA" id="ARBA00048670"/>
    </source>
</evidence>
<evidence type="ECO:0000256" key="12">
    <source>
        <dbReference type="ARBA" id="ARBA00023304"/>
    </source>
</evidence>
<keyword evidence="10 14" id="KW-0460">Magnesium</keyword>
<comment type="caution">
    <text evidence="18">The sequence shown here is derived from an EMBL/GenBank/DDBJ whole genome shotgun (WGS) entry which is preliminary data.</text>
</comment>
<dbReference type="GO" id="GO:0003984">
    <property type="term" value="F:acetolactate synthase activity"/>
    <property type="evidence" value="ECO:0007669"/>
    <property type="project" value="UniProtKB-EC"/>
</dbReference>
<dbReference type="SUPFAM" id="SSF52467">
    <property type="entry name" value="DHS-like NAD/FAD-binding domain"/>
    <property type="match status" value="1"/>
</dbReference>
<dbReference type="GO" id="GO:0009099">
    <property type="term" value="P:L-valine biosynthetic process"/>
    <property type="evidence" value="ECO:0007669"/>
    <property type="project" value="UniProtKB-UniPathway"/>
</dbReference>
<dbReference type="UniPathway" id="UPA00049">
    <property type="reaction ID" value="UER00059"/>
</dbReference>
<dbReference type="Proteomes" id="UP000061512">
    <property type="component" value="Unassembled WGS sequence"/>
</dbReference>
<dbReference type="PANTHER" id="PTHR18968:SF13">
    <property type="entry name" value="ACETOLACTATE SYNTHASE CATALYTIC SUBUNIT, MITOCHONDRIAL"/>
    <property type="match status" value="1"/>
</dbReference>
<dbReference type="GO" id="GO:0050660">
    <property type="term" value="F:flavin adenine dinucleotide binding"/>
    <property type="evidence" value="ECO:0007669"/>
    <property type="project" value="InterPro"/>
</dbReference>
<dbReference type="InterPro" id="IPR000399">
    <property type="entry name" value="TPP-bd_CS"/>
</dbReference>
<accession>A0A132F505</accession>
<dbReference type="EMBL" id="LPJX01000015">
    <property type="protein sequence ID" value="KWF70040.1"/>
    <property type="molecule type" value="Genomic_DNA"/>
</dbReference>
<dbReference type="CDD" id="cd02015">
    <property type="entry name" value="TPP_AHAS"/>
    <property type="match status" value="1"/>
</dbReference>
<dbReference type="PROSITE" id="PS00187">
    <property type="entry name" value="TPP_ENZYMES"/>
    <property type="match status" value="1"/>
</dbReference>
<dbReference type="CDD" id="cd07035">
    <property type="entry name" value="TPP_PYR_POX_like"/>
    <property type="match status" value="1"/>
</dbReference>
<evidence type="ECO:0000256" key="4">
    <source>
        <dbReference type="ARBA" id="ARBA00013145"/>
    </source>
</evidence>
<dbReference type="PANTHER" id="PTHR18968">
    <property type="entry name" value="THIAMINE PYROPHOSPHATE ENZYMES"/>
    <property type="match status" value="1"/>
</dbReference>
<evidence type="ECO:0000256" key="2">
    <source>
        <dbReference type="ARBA" id="ARBA00005025"/>
    </source>
</evidence>
<evidence type="ECO:0000259" key="17">
    <source>
        <dbReference type="Pfam" id="PF02776"/>
    </source>
</evidence>
<evidence type="ECO:0000256" key="14">
    <source>
        <dbReference type="RuleBase" id="RU003591"/>
    </source>
</evidence>
<evidence type="ECO:0000259" key="15">
    <source>
        <dbReference type="Pfam" id="PF00205"/>
    </source>
</evidence>
<dbReference type="UniPathway" id="UPA00047">
    <property type="reaction ID" value="UER00055"/>
</dbReference>
<comment type="similarity">
    <text evidence="3 14">Belongs to the TPP enzyme family.</text>
</comment>
<proteinExistence type="inferred from homology"/>
<evidence type="ECO:0000256" key="7">
    <source>
        <dbReference type="ARBA" id="ARBA00022679"/>
    </source>
</evidence>
<dbReference type="GO" id="GO:0009097">
    <property type="term" value="P:isoleucine biosynthetic process"/>
    <property type="evidence" value="ECO:0007669"/>
    <property type="project" value="UniProtKB-UniPathway"/>
</dbReference>
<evidence type="ECO:0000256" key="6">
    <source>
        <dbReference type="ARBA" id="ARBA00022630"/>
    </source>
</evidence>
<keyword evidence="5 14" id="KW-0028">Amino-acid biosynthesis</keyword>
<dbReference type="FunFam" id="3.40.50.970:FF:000007">
    <property type="entry name" value="Acetolactate synthase"/>
    <property type="match status" value="1"/>
</dbReference>
<dbReference type="NCBIfam" id="TIGR00118">
    <property type="entry name" value="acolac_lg"/>
    <property type="match status" value="1"/>
</dbReference>
<dbReference type="InterPro" id="IPR029061">
    <property type="entry name" value="THDP-binding"/>
</dbReference>
<evidence type="ECO:0000313" key="18">
    <source>
        <dbReference type="EMBL" id="KWF70040.1"/>
    </source>
</evidence>
<dbReference type="EC" id="2.2.1.6" evidence="4 14"/>
<dbReference type="InterPro" id="IPR039368">
    <property type="entry name" value="AHAS_TPP"/>
</dbReference>
<evidence type="ECO:0000256" key="8">
    <source>
        <dbReference type="ARBA" id="ARBA00022723"/>
    </source>
</evidence>
<dbReference type="InterPro" id="IPR012846">
    <property type="entry name" value="Acetolactate_synth_lsu"/>
</dbReference>